<evidence type="ECO:0008006" key="4">
    <source>
        <dbReference type="Google" id="ProtNLM"/>
    </source>
</evidence>
<evidence type="ECO:0000313" key="2">
    <source>
        <dbReference type="EMBL" id="CAG9811256.1"/>
    </source>
</evidence>
<accession>A0A9N9S5H7</accession>
<dbReference type="InterPro" id="IPR002110">
    <property type="entry name" value="Ankyrin_rpt"/>
</dbReference>
<feature type="compositionally biased region" description="Acidic residues" evidence="1">
    <location>
        <begin position="242"/>
        <end position="251"/>
    </location>
</feature>
<evidence type="ECO:0000256" key="1">
    <source>
        <dbReference type="SAM" id="MobiDB-lite"/>
    </source>
</evidence>
<reference evidence="2" key="2">
    <citation type="submission" date="2022-10" db="EMBL/GenBank/DDBJ databases">
        <authorList>
            <consortium name="ENA_rothamsted_submissions"/>
            <consortium name="culmorum"/>
            <person name="King R."/>
        </authorList>
    </citation>
    <scope>NUCLEOTIDE SEQUENCE</scope>
</reference>
<protein>
    <recommendedName>
        <fullName evidence="4">NACHT domain-containing protein</fullName>
    </recommendedName>
</protein>
<sequence length="1798" mass="209318">MDNTKKALTDKDHSLINILASTSIKIIDRHLLNVRKNQNINKESKEICKVLNITSDLNLEEVLTIAKSLNPKDYPKLFLFIINDQNSSKTEAGHESIKEHLLKFDDTRPQVLQLISEDKNLSTILYKIKPSSKFVKIEVKQDIETVKDFPSFLCTLINGNIQQAVFEVINNLATLQDSPLILRFLRILDFGDEFFRILILKCAANGSKDDFIAALDAPFDAKDKNLLPDVQKFLSTAFYDEQSDDENSDDDATMKSSDDLSNKHPKSVLLTAVEHNNQEVIKYLINSRLNLIRNLPFDHQVRISTVAFETGQLDILCDLLDIADFPFPGYFKLDDSQTNERLLKTVAYRAELLACIRDEDFEKIDDVAKQNSNLRIAYSINNNSALKEAINSNKLGVYYFLKTFGYTGNDCNEFIEKLSDKEKNKAVRQAAVQKEAIYSNSLVYDQQAVLTLSSNSYIHNKTITKDQETEYFKKIRKWYKNINKVAADVLDVAATCDKLKIIYDFESETVENVSLAGPNSPGITFVSNKWIFIGAKISGRERELEITTTLGQQICYFVLHLVYNNGGRPYYKDDHHVAEIFDNIVKSIDQWSGQTSETIDDECFRLISSVFTSYSPKEFHAELILRVVNILIEFQADQTLSTHLQQKYKNLFSFWNDFVVPELKLYLKKDPKVVWLNGCINVYCRYRDMKIDLFAPKDFTEIFKNKIIIISTNVPRLLLIDIHRHLKRVHGCLIDTKNIFLDTKELKSDYVLNEFRQICRHYAGMNVIVDCSSEKLTLIDLAFANKKNNFVFVVANETQKDEIVNVALKVCGINPQLLELNYNWLDLNTKSQKNLLKYKINFQNNEKLSLLEVLEGPNDRNVEDIREMYNSFSEVIDDQLLNFIIDGYKVVVDGIKDEDEMNDIKFDYLFKNTKFIKKEQYEDIEKDKDAEVPQITADELIKITRNKKFVLISDKTGTGKSFALKNISKLLKDKYPTRWTSYIELRLFTKEIKKQKVQPELLTFLIEKVLKLNLNFEVKIFQKLYKDGKVCLIFDEYDTIAPNYVEFVTKLIQEFQFNGGNQMFIGTRDYFEVNLQQKFQIDDIFKLGDFSNENGYELIAKRWILISHRDLTPKNFDELIKKSPKMEIYVKVAEKMIKKIQTINKQSKFVPRFYHMISEAFKDGRLVNIDVEDPALSLNRFKIFRTVGIIFYKIWSRDKGEIRNDANISTQGFELNFWQIHQYLAIIIFFPELLEQIYPYYEPTEWIIEEIIACGMVSFKNGKYYFQNVDLRDFFLAEFITKELKRKRLGKIGLEIFVKVLTSPAYRGTQIIINDAVVLDPALIADHGKKFLEFANEFCKMDNLEDFYVNELECLVVMIVDILKSGKYDKVKELLTRTAGKLIKSVKSAEFYLKFEEFLFSFLKSKDLKTLIKEQEVLLRIVQSELDISIFESLIIKLESKFDQELIRKVFRTKSINLEGNIMYMMCLSANKEQSKMLKFLETIQKYLINSEIIELMTNCNQNEENILQVCVQTDDEDLLKVLWTQIENSLGPQITKEFASKKSSKNQFNVLHYAAFNTKIKVHQTLWTLLVKSFENLNDLKNLMLEMDQNGSNFLQLLVASNNNEVIEFHLKNLKENYSEAQYQEFLMQRDFLGSNLLQIAAKSSKEVKTHQMLWNSLQDFYKSHLKFLEFLKENDNNGNNVLHLAASSASSDVFEFMIQELEKIVPKDEIKNLLWTLNNFSQNLLQLAVKNNKTIELQVCLWKIVQKYFEKSEIFELIKNIDLTGNNLLSIVNQCNLKEIVELSLKEIERFSNQNW</sequence>
<proteinExistence type="predicted"/>
<dbReference type="Proteomes" id="UP001153620">
    <property type="component" value="Chromosome 4"/>
</dbReference>
<dbReference type="SMART" id="SM00248">
    <property type="entry name" value="ANK"/>
    <property type="match status" value="5"/>
</dbReference>
<reference evidence="2" key="1">
    <citation type="submission" date="2022-01" db="EMBL/GenBank/DDBJ databases">
        <authorList>
            <person name="King R."/>
        </authorList>
    </citation>
    <scope>NUCLEOTIDE SEQUENCE</scope>
</reference>
<evidence type="ECO:0000313" key="3">
    <source>
        <dbReference type="Proteomes" id="UP001153620"/>
    </source>
</evidence>
<dbReference type="InterPro" id="IPR027417">
    <property type="entry name" value="P-loop_NTPase"/>
</dbReference>
<dbReference type="InterPro" id="IPR036770">
    <property type="entry name" value="Ankyrin_rpt-contain_sf"/>
</dbReference>
<feature type="region of interest" description="Disordered" evidence="1">
    <location>
        <begin position="242"/>
        <end position="262"/>
    </location>
</feature>
<dbReference type="SUPFAM" id="SSF48403">
    <property type="entry name" value="Ankyrin repeat"/>
    <property type="match status" value="1"/>
</dbReference>
<dbReference type="Gene3D" id="1.25.40.20">
    <property type="entry name" value="Ankyrin repeat-containing domain"/>
    <property type="match status" value="1"/>
</dbReference>
<organism evidence="2 3">
    <name type="scientific">Chironomus riparius</name>
    <dbReference type="NCBI Taxonomy" id="315576"/>
    <lineage>
        <taxon>Eukaryota</taxon>
        <taxon>Metazoa</taxon>
        <taxon>Ecdysozoa</taxon>
        <taxon>Arthropoda</taxon>
        <taxon>Hexapoda</taxon>
        <taxon>Insecta</taxon>
        <taxon>Pterygota</taxon>
        <taxon>Neoptera</taxon>
        <taxon>Endopterygota</taxon>
        <taxon>Diptera</taxon>
        <taxon>Nematocera</taxon>
        <taxon>Chironomoidea</taxon>
        <taxon>Chironomidae</taxon>
        <taxon>Chironominae</taxon>
        <taxon>Chironomus</taxon>
    </lineage>
</organism>
<dbReference type="EMBL" id="OU895880">
    <property type="protein sequence ID" value="CAG9811256.1"/>
    <property type="molecule type" value="Genomic_DNA"/>
</dbReference>
<dbReference type="SUPFAM" id="SSF52540">
    <property type="entry name" value="P-loop containing nucleoside triphosphate hydrolases"/>
    <property type="match status" value="1"/>
</dbReference>
<name>A0A9N9S5H7_9DIPT</name>
<feature type="compositionally biased region" description="Basic and acidic residues" evidence="1">
    <location>
        <begin position="252"/>
        <end position="262"/>
    </location>
</feature>
<dbReference type="OrthoDB" id="7739966at2759"/>
<keyword evidence="3" id="KW-1185">Reference proteome</keyword>
<gene>
    <name evidence="2" type="ORF">CHIRRI_LOCUS14065</name>
</gene>